<sequence>MTSPIYIIDDDKTITDAYAIFLKRSGISDYIIMNDPREFVAALDSVTPMAVFLDLQMPYYTGEDILELVKAKHPETPVIIITGNADVDTAVRCIHKGALNFLVKPLDKERFAAAYHSALNAFQMQTEINALRSAKKAAESGEIVDFCGIVTSDGRMKELFRYIESISKSSFPVLITGETGVGKELFAGAVHKCSGRKGDFVPVNVAGLDDTMFTDTLFGHVKGAFTGAEKQRQGMVALAEGGTLFLDEIGDLTDSAQVKLLRLLQEKIYSPLGSDKFVRSGVRIVAATNADLEESVRQGRFRQDLFYRLTTHRVDIPPLRERRGDIGLLAPVFYEKALEEVGLKGEPIPTAFIRMLESYDFPGNVRQLQAVVSDMAMVFGGKRPGEREAEGFLYRHGISAADVNRKVFTYSGTFPTLKEIEQYVVDAAVKESEGNVSCAARLLGITRQALHKRLKGS</sequence>
<proteinExistence type="predicted"/>
<accession>A0A4R1K5A0</accession>
<dbReference type="Gene3D" id="3.40.50.300">
    <property type="entry name" value="P-loop containing nucleotide triphosphate hydrolases"/>
    <property type="match status" value="1"/>
</dbReference>
<dbReference type="PANTHER" id="PTHR32071">
    <property type="entry name" value="TRANSCRIPTIONAL REGULATORY PROTEIN"/>
    <property type="match status" value="1"/>
</dbReference>
<evidence type="ECO:0000313" key="10">
    <source>
        <dbReference type="Proteomes" id="UP000294614"/>
    </source>
</evidence>
<dbReference type="InterPro" id="IPR009057">
    <property type="entry name" value="Homeodomain-like_sf"/>
</dbReference>
<dbReference type="CDD" id="cd00009">
    <property type="entry name" value="AAA"/>
    <property type="match status" value="1"/>
</dbReference>
<name>A0A4R1K5A0_9BACT</name>
<evidence type="ECO:0000256" key="5">
    <source>
        <dbReference type="ARBA" id="ARBA00023163"/>
    </source>
</evidence>
<keyword evidence="3" id="KW-0805">Transcription regulation</keyword>
<evidence type="ECO:0000256" key="6">
    <source>
        <dbReference type="PROSITE-ProRule" id="PRU00169"/>
    </source>
</evidence>
<dbReference type="GO" id="GO:0043565">
    <property type="term" value="F:sequence-specific DNA binding"/>
    <property type="evidence" value="ECO:0007669"/>
    <property type="project" value="InterPro"/>
</dbReference>
<dbReference type="PRINTS" id="PR01590">
    <property type="entry name" value="HTHFIS"/>
</dbReference>
<dbReference type="InterPro" id="IPR001789">
    <property type="entry name" value="Sig_transdc_resp-reg_receiver"/>
</dbReference>
<keyword evidence="5" id="KW-0804">Transcription</keyword>
<dbReference type="InterPro" id="IPR027417">
    <property type="entry name" value="P-loop_NTPase"/>
</dbReference>
<dbReference type="GO" id="GO:0005524">
    <property type="term" value="F:ATP binding"/>
    <property type="evidence" value="ECO:0007669"/>
    <property type="project" value="UniProtKB-KW"/>
</dbReference>
<dbReference type="SMART" id="SM00448">
    <property type="entry name" value="REC"/>
    <property type="match status" value="1"/>
</dbReference>
<dbReference type="InterPro" id="IPR011006">
    <property type="entry name" value="CheY-like_superfamily"/>
</dbReference>
<feature type="domain" description="Response regulatory" evidence="8">
    <location>
        <begin position="4"/>
        <end position="119"/>
    </location>
</feature>
<dbReference type="PROSITE" id="PS00676">
    <property type="entry name" value="SIGMA54_INTERACT_2"/>
    <property type="match status" value="1"/>
</dbReference>
<dbReference type="PANTHER" id="PTHR32071:SF13">
    <property type="entry name" value="RESPONSE REGULATOR HSFA"/>
    <property type="match status" value="1"/>
</dbReference>
<feature type="domain" description="Sigma-54 factor interaction" evidence="7">
    <location>
        <begin position="149"/>
        <end position="377"/>
    </location>
</feature>
<dbReference type="SUPFAM" id="SSF46689">
    <property type="entry name" value="Homeodomain-like"/>
    <property type="match status" value="1"/>
</dbReference>
<dbReference type="SUPFAM" id="SSF52172">
    <property type="entry name" value="CheY-like"/>
    <property type="match status" value="1"/>
</dbReference>
<keyword evidence="6" id="KW-0597">Phosphoprotein</keyword>
<dbReference type="Pfam" id="PF25601">
    <property type="entry name" value="AAA_lid_14"/>
    <property type="match status" value="1"/>
</dbReference>
<dbReference type="FunFam" id="3.40.50.300:FF:000006">
    <property type="entry name" value="DNA-binding transcriptional regulator NtrC"/>
    <property type="match status" value="1"/>
</dbReference>
<dbReference type="InterPro" id="IPR058031">
    <property type="entry name" value="AAA_lid_NorR"/>
</dbReference>
<protein>
    <submittedName>
        <fullName evidence="9">DNA-binding NtrC family response regulator</fullName>
    </submittedName>
</protein>
<dbReference type="Pfam" id="PF00072">
    <property type="entry name" value="Response_reg"/>
    <property type="match status" value="1"/>
</dbReference>
<keyword evidence="4 9" id="KW-0238">DNA-binding</keyword>
<dbReference type="InterPro" id="IPR025662">
    <property type="entry name" value="Sigma_54_int_dom_ATP-bd_1"/>
</dbReference>
<evidence type="ECO:0000259" key="8">
    <source>
        <dbReference type="PROSITE" id="PS50110"/>
    </source>
</evidence>
<reference evidence="9 10" key="1">
    <citation type="submission" date="2019-03" db="EMBL/GenBank/DDBJ databases">
        <title>Genomic Encyclopedia of Type Strains, Phase IV (KMG-IV): sequencing the most valuable type-strain genomes for metagenomic binning, comparative biology and taxonomic classification.</title>
        <authorList>
            <person name="Goeker M."/>
        </authorList>
    </citation>
    <scope>NUCLEOTIDE SEQUENCE [LARGE SCALE GENOMIC DNA]</scope>
    <source>
        <strain evidence="9 10">DSM 24984</strain>
    </source>
</reference>
<evidence type="ECO:0000259" key="7">
    <source>
        <dbReference type="PROSITE" id="PS50045"/>
    </source>
</evidence>
<dbReference type="PROSITE" id="PS50045">
    <property type="entry name" value="SIGMA54_INTERACT_4"/>
    <property type="match status" value="1"/>
</dbReference>
<evidence type="ECO:0000256" key="1">
    <source>
        <dbReference type="ARBA" id="ARBA00022741"/>
    </source>
</evidence>
<dbReference type="InterPro" id="IPR002078">
    <property type="entry name" value="Sigma_54_int"/>
</dbReference>
<dbReference type="PROSITE" id="PS50110">
    <property type="entry name" value="RESPONSE_REGULATORY"/>
    <property type="match status" value="1"/>
</dbReference>
<dbReference type="InterPro" id="IPR002197">
    <property type="entry name" value="HTH_Fis"/>
</dbReference>
<dbReference type="Pfam" id="PF02954">
    <property type="entry name" value="HTH_8"/>
    <property type="match status" value="1"/>
</dbReference>
<dbReference type="Gene3D" id="1.10.10.60">
    <property type="entry name" value="Homeodomain-like"/>
    <property type="match status" value="1"/>
</dbReference>
<dbReference type="Gene3D" id="3.40.50.2300">
    <property type="match status" value="1"/>
</dbReference>
<dbReference type="AlphaFoldDB" id="A0A4R1K5A0"/>
<evidence type="ECO:0000256" key="4">
    <source>
        <dbReference type="ARBA" id="ARBA00023125"/>
    </source>
</evidence>
<feature type="modified residue" description="4-aspartylphosphate" evidence="6">
    <location>
        <position position="54"/>
    </location>
</feature>
<evidence type="ECO:0000256" key="2">
    <source>
        <dbReference type="ARBA" id="ARBA00022840"/>
    </source>
</evidence>
<dbReference type="Gene3D" id="1.10.8.60">
    <property type="match status" value="1"/>
</dbReference>
<evidence type="ECO:0000256" key="3">
    <source>
        <dbReference type="ARBA" id="ARBA00023015"/>
    </source>
</evidence>
<dbReference type="InterPro" id="IPR003593">
    <property type="entry name" value="AAA+_ATPase"/>
</dbReference>
<evidence type="ECO:0000313" key="9">
    <source>
        <dbReference type="EMBL" id="TCK59356.1"/>
    </source>
</evidence>
<dbReference type="PROSITE" id="PS00688">
    <property type="entry name" value="SIGMA54_INTERACT_3"/>
    <property type="match status" value="1"/>
</dbReference>
<keyword evidence="10" id="KW-1185">Reference proteome</keyword>
<keyword evidence="1" id="KW-0547">Nucleotide-binding</keyword>
<dbReference type="SUPFAM" id="SSF52540">
    <property type="entry name" value="P-loop containing nucleoside triphosphate hydrolases"/>
    <property type="match status" value="1"/>
</dbReference>
<dbReference type="InterPro" id="IPR025943">
    <property type="entry name" value="Sigma_54_int_dom_ATP-bd_2"/>
</dbReference>
<comment type="caution">
    <text evidence="9">The sequence shown here is derived from an EMBL/GenBank/DDBJ whole genome shotgun (WGS) entry which is preliminary data.</text>
</comment>
<dbReference type="Pfam" id="PF00158">
    <property type="entry name" value="Sigma54_activat"/>
    <property type="match status" value="1"/>
</dbReference>
<dbReference type="RefSeq" id="WP_132874267.1">
    <property type="nucleotide sequence ID" value="NZ_JAJUHT010000006.1"/>
</dbReference>
<dbReference type="OrthoDB" id="9763792at2"/>
<dbReference type="GO" id="GO:0000160">
    <property type="term" value="P:phosphorelay signal transduction system"/>
    <property type="evidence" value="ECO:0007669"/>
    <property type="project" value="InterPro"/>
</dbReference>
<organism evidence="9 10">
    <name type="scientific">Seleniivibrio woodruffii</name>
    <dbReference type="NCBI Taxonomy" id="1078050"/>
    <lineage>
        <taxon>Bacteria</taxon>
        <taxon>Pseudomonadati</taxon>
        <taxon>Deferribacterota</taxon>
        <taxon>Deferribacteres</taxon>
        <taxon>Deferribacterales</taxon>
        <taxon>Geovibrionaceae</taxon>
        <taxon>Seleniivibrio</taxon>
    </lineage>
</organism>
<dbReference type="GO" id="GO:0006355">
    <property type="term" value="P:regulation of DNA-templated transcription"/>
    <property type="evidence" value="ECO:0007669"/>
    <property type="project" value="InterPro"/>
</dbReference>
<dbReference type="SMART" id="SM00382">
    <property type="entry name" value="AAA"/>
    <property type="match status" value="1"/>
</dbReference>
<dbReference type="EMBL" id="SMGG01000006">
    <property type="protein sequence ID" value="TCK59356.1"/>
    <property type="molecule type" value="Genomic_DNA"/>
</dbReference>
<dbReference type="Proteomes" id="UP000294614">
    <property type="component" value="Unassembled WGS sequence"/>
</dbReference>
<keyword evidence="2" id="KW-0067">ATP-binding</keyword>
<gene>
    <name evidence="9" type="ORF">C8D98_2289</name>
</gene>
<dbReference type="PROSITE" id="PS00675">
    <property type="entry name" value="SIGMA54_INTERACT_1"/>
    <property type="match status" value="1"/>
</dbReference>
<dbReference type="InterPro" id="IPR025944">
    <property type="entry name" value="Sigma_54_int_dom_CS"/>
</dbReference>